<evidence type="ECO:0000313" key="2">
    <source>
        <dbReference type="Proteomes" id="UP001055879"/>
    </source>
</evidence>
<evidence type="ECO:0000313" key="1">
    <source>
        <dbReference type="EMBL" id="KAI3716040.1"/>
    </source>
</evidence>
<keyword evidence="2" id="KW-1185">Reference proteome</keyword>
<name>A0ACB9B293_ARCLA</name>
<dbReference type="Proteomes" id="UP001055879">
    <property type="component" value="Linkage Group LG07"/>
</dbReference>
<gene>
    <name evidence="1" type="ORF">L6452_23083</name>
</gene>
<reference evidence="2" key="1">
    <citation type="journal article" date="2022" name="Mol. Ecol. Resour.">
        <title>The genomes of chicory, endive, great burdock and yacon provide insights into Asteraceae palaeo-polyploidization history and plant inulin production.</title>
        <authorList>
            <person name="Fan W."/>
            <person name="Wang S."/>
            <person name="Wang H."/>
            <person name="Wang A."/>
            <person name="Jiang F."/>
            <person name="Liu H."/>
            <person name="Zhao H."/>
            <person name="Xu D."/>
            <person name="Zhang Y."/>
        </authorList>
    </citation>
    <scope>NUCLEOTIDE SEQUENCE [LARGE SCALE GENOMIC DNA]</scope>
    <source>
        <strain evidence="2">cv. Niubang</strain>
    </source>
</reference>
<sequence length="477" mass="51960">MEVNSSLSLSPSRFFLFINNELKHTLECLQRIKFASNLFFATLFAATVLFTWSSALKEENTCVNDKSCDYGSQCGTCTGNVSVPPRCIRVQPHNPIRKVRGLPFNRYSWLTTHNAFARMGHKSDTGSVLLAPVNQQDTVTSQLNNGVRGLMLDMYDFENDIWLCHSFHGKCFNYTAFQPAINVLKEVQAFLEANPTEIITIIIEDYVTTQSGLTKIFKAAGLGKFWFPVARMPSNGSNWPTVDSMIQQNQRLVVFTSKSSKEASEGIAYTWRYLVENQYGSDGMKIGSCPNRAESAAMNTKSRSLVLMNHFPDTPDYIDVCKHNSAPLISMINTCHAAAGNRWPNFIAVDFYKRSDGGGAPAAVDLANGELVCGCNTIDLCKTKMTFGDCNQLPEASPAPAPDTTASDSASTSMSSSTAAASSSSASSASATTATGGRGRGRGRGYKKSFANSDGQQIQFGWLLGTGLIAIISFLCY</sequence>
<accession>A0ACB9B293</accession>
<organism evidence="1 2">
    <name type="scientific">Arctium lappa</name>
    <name type="common">Greater burdock</name>
    <name type="synonym">Lappa major</name>
    <dbReference type="NCBI Taxonomy" id="4217"/>
    <lineage>
        <taxon>Eukaryota</taxon>
        <taxon>Viridiplantae</taxon>
        <taxon>Streptophyta</taxon>
        <taxon>Embryophyta</taxon>
        <taxon>Tracheophyta</taxon>
        <taxon>Spermatophyta</taxon>
        <taxon>Magnoliopsida</taxon>
        <taxon>eudicotyledons</taxon>
        <taxon>Gunneridae</taxon>
        <taxon>Pentapetalae</taxon>
        <taxon>asterids</taxon>
        <taxon>campanulids</taxon>
        <taxon>Asterales</taxon>
        <taxon>Asteraceae</taxon>
        <taxon>Carduoideae</taxon>
        <taxon>Cardueae</taxon>
        <taxon>Arctiinae</taxon>
        <taxon>Arctium</taxon>
    </lineage>
</organism>
<comment type="caution">
    <text evidence="1">The sequence shown here is derived from an EMBL/GenBank/DDBJ whole genome shotgun (WGS) entry which is preliminary data.</text>
</comment>
<dbReference type="EMBL" id="CM042053">
    <property type="protein sequence ID" value="KAI3716040.1"/>
    <property type="molecule type" value="Genomic_DNA"/>
</dbReference>
<protein>
    <submittedName>
        <fullName evidence="1">Uncharacterized protein</fullName>
    </submittedName>
</protein>
<reference evidence="1 2" key="2">
    <citation type="journal article" date="2022" name="Mol. Ecol. Resour.">
        <title>The genomes of chicory, endive, great burdock and yacon provide insights into Asteraceae paleo-polyploidization history and plant inulin production.</title>
        <authorList>
            <person name="Fan W."/>
            <person name="Wang S."/>
            <person name="Wang H."/>
            <person name="Wang A."/>
            <person name="Jiang F."/>
            <person name="Liu H."/>
            <person name="Zhao H."/>
            <person name="Xu D."/>
            <person name="Zhang Y."/>
        </authorList>
    </citation>
    <scope>NUCLEOTIDE SEQUENCE [LARGE SCALE GENOMIC DNA]</scope>
    <source>
        <strain evidence="2">cv. Niubang</strain>
    </source>
</reference>
<proteinExistence type="predicted"/>